<evidence type="ECO:0000313" key="2">
    <source>
        <dbReference type="Proteomes" id="UP000541444"/>
    </source>
</evidence>
<dbReference type="InterPro" id="IPR001611">
    <property type="entry name" value="Leu-rich_rpt"/>
</dbReference>
<dbReference type="InterPro" id="IPR053213">
    <property type="entry name" value="RLP29"/>
</dbReference>
<proteinExistence type="predicted"/>
<dbReference type="OrthoDB" id="2015831at2759"/>
<gene>
    <name evidence="1" type="ORF">GIB67_034102</name>
</gene>
<accession>A0A7J7M6A3</accession>
<dbReference type="EMBL" id="JACGCM010001747">
    <property type="protein sequence ID" value="KAF6150403.1"/>
    <property type="molecule type" value="Genomic_DNA"/>
</dbReference>
<evidence type="ECO:0000313" key="1">
    <source>
        <dbReference type="EMBL" id="KAF6150403.1"/>
    </source>
</evidence>
<dbReference type="PANTHER" id="PTHR48009:SF16">
    <property type="entry name" value="LEUCINE-RICH REPEAT-CONTAINING N-TERMINAL PLANT-TYPE DOMAIN-CONTAINING PROTEIN"/>
    <property type="match status" value="1"/>
</dbReference>
<dbReference type="AlphaFoldDB" id="A0A7J7M6A3"/>
<dbReference type="Pfam" id="PF00560">
    <property type="entry name" value="LRR_1"/>
    <property type="match status" value="2"/>
</dbReference>
<dbReference type="InterPro" id="IPR032675">
    <property type="entry name" value="LRR_dom_sf"/>
</dbReference>
<reference evidence="1 2" key="1">
    <citation type="journal article" date="2020" name="IScience">
        <title>Genome Sequencing of the Endangered Kingdonia uniflora (Circaeasteraceae, Ranunculales) Reveals Potential Mechanisms of Evolutionary Specialization.</title>
        <authorList>
            <person name="Sun Y."/>
            <person name="Deng T."/>
            <person name="Zhang A."/>
            <person name="Moore M.J."/>
            <person name="Landis J.B."/>
            <person name="Lin N."/>
            <person name="Zhang H."/>
            <person name="Zhang X."/>
            <person name="Huang J."/>
            <person name="Zhang X."/>
            <person name="Sun H."/>
            <person name="Wang H."/>
        </authorList>
    </citation>
    <scope>NUCLEOTIDE SEQUENCE [LARGE SCALE GENOMIC DNA]</scope>
    <source>
        <strain evidence="1">TB1705</strain>
        <tissue evidence="1">Leaf</tissue>
    </source>
</reference>
<organism evidence="1 2">
    <name type="scientific">Kingdonia uniflora</name>
    <dbReference type="NCBI Taxonomy" id="39325"/>
    <lineage>
        <taxon>Eukaryota</taxon>
        <taxon>Viridiplantae</taxon>
        <taxon>Streptophyta</taxon>
        <taxon>Embryophyta</taxon>
        <taxon>Tracheophyta</taxon>
        <taxon>Spermatophyta</taxon>
        <taxon>Magnoliopsida</taxon>
        <taxon>Ranunculales</taxon>
        <taxon>Circaeasteraceae</taxon>
        <taxon>Kingdonia</taxon>
    </lineage>
</organism>
<sequence length="291" mass="32521">MFFGDIPDKLGNLSKLYEIIAGYNQFSDKIPKSIMFCKRLAILGLAENRLDGNIPKEIFELSDLLDLRLARNFISGSLPIEVNKLKQVRFLDISNNQLAGIPSTIGDCLSLRNLSMAGNKFNSSIPKSIGASWISANEAEGRARKNTSAKSWSNNLIGEEFWVNNRDTFLQISLDAVLDTLLRESKELIMKLELDIVTTVQNYTDPGVAIITLAMDSRTTANLSGTTPGETAEGRDKICPIFLVLCRRLKCHNHPMWTQILLRVYIPVDFNLAENGMSLLSVLDSNNYLFQ</sequence>
<dbReference type="Proteomes" id="UP000541444">
    <property type="component" value="Unassembled WGS sequence"/>
</dbReference>
<dbReference type="PANTHER" id="PTHR48009">
    <property type="entry name" value="LEUCINE-RICH REPEAT (LRR) FAMILY PROTEIN"/>
    <property type="match status" value="1"/>
</dbReference>
<comment type="caution">
    <text evidence="1">The sequence shown here is derived from an EMBL/GenBank/DDBJ whole genome shotgun (WGS) entry which is preliminary data.</text>
</comment>
<name>A0A7J7M6A3_9MAGN</name>
<protein>
    <submittedName>
        <fullName evidence="1">Uncharacterized protein</fullName>
    </submittedName>
</protein>
<dbReference type="SUPFAM" id="SSF52058">
    <property type="entry name" value="L domain-like"/>
    <property type="match status" value="1"/>
</dbReference>
<keyword evidence="2" id="KW-1185">Reference proteome</keyword>
<dbReference type="Gene3D" id="3.80.10.10">
    <property type="entry name" value="Ribonuclease Inhibitor"/>
    <property type="match status" value="1"/>
</dbReference>